<evidence type="ECO:0000313" key="3">
    <source>
        <dbReference type="EMBL" id="EHJ12329.1"/>
    </source>
</evidence>
<evidence type="ECO:0000256" key="1">
    <source>
        <dbReference type="SAM" id="MobiDB-lite"/>
    </source>
</evidence>
<gene>
    <name evidence="3" type="ORF">CWATWH0003_2967a1</name>
</gene>
<name>G5J662_CROWT</name>
<dbReference type="RefSeq" id="WP_007311086.1">
    <property type="nucleotide sequence ID" value="NZ_AESD01000441.1"/>
</dbReference>
<evidence type="ECO:0000259" key="2">
    <source>
        <dbReference type="Pfam" id="PF04151"/>
    </source>
</evidence>
<proteinExistence type="predicted"/>
<comment type="caution">
    <text evidence="3">The sequence shown here is derived from an EMBL/GenBank/DDBJ whole genome shotgun (WGS) entry which is preliminary data.</text>
</comment>
<evidence type="ECO:0000313" key="4">
    <source>
        <dbReference type="Proteomes" id="UP000003477"/>
    </source>
</evidence>
<dbReference type="Gene3D" id="2.60.120.380">
    <property type="match status" value="2"/>
</dbReference>
<organism evidence="3 4">
    <name type="scientific">Crocosphaera watsonii WH 0003</name>
    <dbReference type="NCBI Taxonomy" id="423471"/>
    <lineage>
        <taxon>Bacteria</taxon>
        <taxon>Bacillati</taxon>
        <taxon>Cyanobacteriota</taxon>
        <taxon>Cyanophyceae</taxon>
        <taxon>Oscillatoriophycideae</taxon>
        <taxon>Chroococcales</taxon>
        <taxon>Aphanothecaceae</taxon>
        <taxon>Crocosphaera</taxon>
    </lineage>
</organism>
<dbReference type="Pfam" id="PF04151">
    <property type="entry name" value="PPC"/>
    <property type="match status" value="2"/>
</dbReference>
<dbReference type="EMBL" id="AESD01000441">
    <property type="protein sequence ID" value="EHJ12329.1"/>
    <property type="molecule type" value="Genomic_DNA"/>
</dbReference>
<feature type="domain" description="Peptidase C-terminal archaeal/bacterial" evidence="2">
    <location>
        <begin position="1144"/>
        <end position="1232"/>
    </location>
</feature>
<accession>G5J662</accession>
<feature type="non-terminal residue" evidence="3">
    <location>
        <position position="1366"/>
    </location>
</feature>
<dbReference type="Proteomes" id="UP000003477">
    <property type="component" value="Unassembled WGS sequence"/>
</dbReference>
<reference evidence="3 4" key="1">
    <citation type="journal article" date="2011" name="Front. Microbiol.">
        <title>Two Strains of Crocosphaera watsonii with Highly Conserved Genomes are Distinguished by Strain-Specific Features.</title>
        <authorList>
            <person name="Bench S.R."/>
            <person name="Ilikchyan I.N."/>
            <person name="Tripp H.J."/>
            <person name="Zehr J.P."/>
        </authorList>
    </citation>
    <scope>NUCLEOTIDE SEQUENCE [LARGE SCALE GENOMIC DNA]</scope>
    <source>
        <strain evidence="3 4">WH 0003</strain>
    </source>
</reference>
<feature type="region of interest" description="Disordered" evidence="1">
    <location>
        <begin position="124"/>
        <end position="144"/>
    </location>
</feature>
<dbReference type="GeneID" id="88766582"/>
<sequence>MPQVALSTFTNLDIYPGAVVENLGTLLTFNFELDEPARVGGLKIYVDSDTPGILGRLDLSALNDNPDFLSNLTVNQESFENFTGSGFVVTVEAGAKSASLTLPALDIADLNGLDLTTFTLTTREETDRTTQTDPVTGDQGSDLNTVEADGFPIGDYTVDPESASSRVLFADNVADLPPLPVVSFSTTPQVVNEAEGTFLVMDFSVEGEIPDGGVTVNLEGDAARIMEQFDVVQAGIDQETGNIFYRFDEDFVNSDNIVGGILDPFSLEDGDPAENNSDPEAAGDAFLSSFSFTITENTASIRLPVLDDFVQEDDATFTYSPALESAVESGYLVDPDVNSGTFTLTDGVEPATSPTIGVTVGSTTLIRDEQTVMELTFTSEGDIPAEGVVVLLEGPPKGFAEFDFSEPINITGGTIVGTDDIASTLSLLITDPTATVELPVLLEEEGQETIVLPFTLIDGEQYEIDPEASAIEVTIQDPPVISLGLLGGTFNGNDLIVPHLVEQADGIPILSVVLESDGTIPEGGLIVDVNTDLADITELVNEPQFNPIAFGGQVISAIYDEAGIATGLRVRMDDPNTVVNFQNGVGFDATGPQTVSFFVEEGDRYISTGEAASITVYDTLDQVPPPPEPLPEVGVTIAGGGISQQVPPLVEGEGDITLELTVEGEIPTDGVITYLKTDQEAGLGEFDLLNAEVVGGLFPSPDGDGEGFYFKVTEPTATITVQAAVDDIEEGIETIDFSLQSVPGYTIDDDAQGISLELADDENSKIQVSIDSSPIDLVAEEETLATITLNLSSPPPAIKPIPSRDGTPPEAGILITVQTDGLQEFNLDSLTATGGNIVNVNTDTGTIDIRALEQTVTITATVANDGEAEGLETVLFTLVEPGEDADYQISTTNPEQNQVSFDIYNTLNESPVRVESAESDDTIATSIPIAINSDRSSAIVTGEIDFNFGNNRDVDQTEDVDMYSVQLEAGDRLVVDLDSIASDDGEEVIPGHLRLFDAAGADLVDNNPGADLGEGLVSGGNTLIDFTADTAGTYYIGVSQTFNGNYDPNNKGTGDGALLDLGLGIGEYELKVDLNIEPPDNDSVVIEVPDIEPGDPNDTTTTNNDIIASATPLNFAPDNLSITVDAEIAERFQERDNAVDATEDVDFYSFNLEAGESITIDVDANGIGDAGLGSILDSILLIFEVDDDQMTDVTELARSNNDAAPDEIFQAEGDPFIVFTAPETGTYYAGISALGNDFYDPNLANSGSGWTFGERFGADIYRVNFSLDVPPLPVVSIEVTPPSVLEGGPDDTGTVAFTVDGEVPDVEFDGNGDYVSGGLSVFLDIQELDVLEVQFEDFVGNELIIGPFSDPTQPGVLEFILFDETA</sequence>
<dbReference type="InterPro" id="IPR007280">
    <property type="entry name" value="Peptidase_C_arc/bac"/>
</dbReference>
<feature type="domain" description="Peptidase C-terminal archaeal/bacterial" evidence="2">
    <location>
        <begin position="959"/>
        <end position="1039"/>
    </location>
</feature>
<protein>
    <submittedName>
        <fullName evidence="3">Hemolysin-type calcium-binding region</fullName>
    </submittedName>
</protein>